<dbReference type="EMBL" id="MFZO01000045">
    <property type="protein sequence ID" value="OGK23601.1"/>
    <property type="molecule type" value="Genomic_DNA"/>
</dbReference>
<evidence type="ECO:0000256" key="4">
    <source>
        <dbReference type="ARBA" id="ARBA00023110"/>
    </source>
</evidence>
<organism evidence="8 9">
    <name type="scientific">Candidatus Roizmanbacteria bacterium RIFCSPHIGHO2_02_FULL_38_11</name>
    <dbReference type="NCBI Taxonomy" id="1802039"/>
    <lineage>
        <taxon>Bacteria</taxon>
        <taxon>Candidatus Roizmaniibacteriota</taxon>
    </lineage>
</organism>
<gene>
    <name evidence="8" type="ORF">A3C25_04850</name>
</gene>
<feature type="transmembrane region" description="Helical" evidence="7">
    <location>
        <begin position="12"/>
        <end position="36"/>
    </location>
</feature>
<comment type="caution">
    <text evidence="8">The sequence shown here is derived from an EMBL/GenBank/DDBJ whole genome shotgun (WGS) entry which is preliminary data.</text>
</comment>
<keyword evidence="5" id="KW-0413">Isomerase</keyword>
<evidence type="ECO:0000256" key="3">
    <source>
        <dbReference type="ARBA" id="ARBA00022729"/>
    </source>
</evidence>
<proteinExistence type="predicted"/>
<evidence type="ECO:0000256" key="2">
    <source>
        <dbReference type="ARBA" id="ARBA00013194"/>
    </source>
</evidence>
<protein>
    <recommendedName>
        <fullName evidence="2">peptidylprolyl isomerase</fullName>
        <ecNumber evidence="2">5.2.1.8</ecNumber>
    </recommendedName>
</protein>
<keyword evidence="7" id="KW-0812">Transmembrane</keyword>
<keyword evidence="3" id="KW-0732">Signal</keyword>
<comment type="catalytic activity">
    <reaction evidence="1">
        <text>[protein]-peptidylproline (omega=180) = [protein]-peptidylproline (omega=0)</text>
        <dbReference type="Rhea" id="RHEA:16237"/>
        <dbReference type="Rhea" id="RHEA-COMP:10747"/>
        <dbReference type="Rhea" id="RHEA-COMP:10748"/>
        <dbReference type="ChEBI" id="CHEBI:83833"/>
        <dbReference type="ChEBI" id="CHEBI:83834"/>
        <dbReference type="EC" id="5.2.1.8"/>
    </reaction>
</comment>
<accession>A0A1F7GXF5</accession>
<evidence type="ECO:0000256" key="1">
    <source>
        <dbReference type="ARBA" id="ARBA00000971"/>
    </source>
</evidence>
<feature type="region of interest" description="Disordered" evidence="6">
    <location>
        <begin position="149"/>
        <end position="172"/>
    </location>
</feature>
<dbReference type="Gene3D" id="1.10.4030.10">
    <property type="entry name" value="Porin chaperone SurA, peptide-binding domain"/>
    <property type="match status" value="1"/>
</dbReference>
<evidence type="ECO:0000313" key="8">
    <source>
        <dbReference type="EMBL" id="OGK23601.1"/>
    </source>
</evidence>
<reference evidence="8 9" key="1">
    <citation type="journal article" date="2016" name="Nat. Commun.">
        <title>Thousands of microbial genomes shed light on interconnected biogeochemical processes in an aquifer system.</title>
        <authorList>
            <person name="Anantharaman K."/>
            <person name="Brown C.T."/>
            <person name="Hug L.A."/>
            <person name="Sharon I."/>
            <person name="Castelle C.J."/>
            <person name="Probst A.J."/>
            <person name="Thomas B.C."/>
            <person name="Singh A."/>
            <person name="Wilkins M.J."/>
            <person name="Karaoz U."/>
            <person name="Brodie E.L."/>
            <person name="Williams K.H."/>
            <person name="Hubbard S.S."/>
            <person name="Banfield J.F."/>
        </authorList>
    </citation>
    <scope>NUCLEOTIDE SEQUENCE [LARGE SCALE GENOMIC DNA]</scope>
</reference>
<dbReference type="Pfam" id="PF13624">
    <property type="entry name" value="SurA_N_3"/>
    <property type="match status" value="1"/>
</dbReference>
<keyword evidence="7" id="KW-1133">Transmembrane helix</keyword>
<dbReference type="InterPro" id="IPR027304">
    <property type="entry name" value="Trigger_fact/SurA_dom_sf"/>
</dbReference>
<dbReference type="PANTHER" id="PTHR47245:SF1">
    <property type="entry name" value="FOLDASE PROTEIN PRSA"/>
    <property type="match status" value="1"/>
</dbReference>
<dbReference type="GO" id="GO:0003755">
    <property type="term" value="F:peptidyl-prolyl cis-trans isomerase activity"/>
    <property type="evidence" value="ECO:0007669"/>
    <property type="project" value="UniProtKB-KW"/>
</dbReference>
<name>A0A1F7GXF5_9BACT</name>
<sequence length="197" mass="22280">MKIKVSKSGLKILLVGVLILSAIVFLAKGLFFAAFVNGTPITRLALIKELEKQNGKQMLESLITRELILQEAKKKGVVVKPQEVENEVKKIEKNTSKQGQNLDQLLAFQGMTRNDLKNQMQVQLILEKLLADKIKVSDKEIGDFIQKNTPEEQVGTQKPPTKDEARDQIRQQKIQKEASTLIEQLKKKAKISIFVNY</sequence>
<evidence type="ECO:0000256" key="7">
    <source>
        <dbReference type="SAM" id="Phobius"/>
    </source>
</evidence>
<evidence type="ECO:0000256" key="5">
    <source>
        <dbReference type="ARBA" id="ARBA00023235"/>
    </source>
</evidence>
<dbReference type="InterPro" id="IPR050245">
    <property type="entry name" value="PrsA_foldase"/>
</dbReference>
<evidence type="ECO:0000313" key="9">
    <source>
        <dbReference type="Proteomes" id="UP000177913"/>
    </source>
</evidence>
<dbReference type="PANTHER" id="PTHR47245">
    <property type="entry name" value="PEPTIDYLPROLYL ISOMERASE"/>
    <property type="match status" value="1"/>
</dbReference>
<keyword evidence="7" id="KW-0472">Membrane</keyword>
<evidence type="ECO:0000256" key="6">
    <source>
        <dbReference type="SAM" id="MobiDB-lite"/>
    </source>
</evidence>
<dbReference type="EC" id="5.2.1.8" evidence="2"/>
<dbReference type="AlphaFoldDB" id="A0A1F7GXF5"/>
<keyword evidence="4" id="KW-0697">Rotamase</keyword>
<feature type="compositionally biased region" description="Basic and acidic residues" evidence="6">
    <location>
        <begin position="160"/>
        <end position="172"/>
    </location>
</feature>
<dbReference type="SUPFAM" id="SSF109998">
    <property type="entry name" value="Triger factor/SurA peptide-binding domain-like"/>
    <property type="match status" value="1"/>
</dbReference>
<dbReference type="Proteomes" id="UP000177913">
    <property type="component" value="Unassembled WGS sequence"/>
</dbReference>